<accession>A0A8J8GBX8</accession>
<name>A0A8J8GBX8_9FLAO</name>
<dbReference type="GO" id="GO:0008239">
    <property type="term" value="F:dipeptidyl-peptidase activity"/>
    <property type="evidence" value="ECO:0007669"/>
    <property type="project" value="UniProtKB-UniRule"/>
</dbReference>
<protein>
    <recommendedName>
        <fullName evidence="7">Dipeptidyl-peptidase</fullName>
        <ecNumber evidence="7">3.4.14.-</ecNumber>
    </recommendedName>
</protein>
<dbReference type="AlphaFoldDB" id="A0A8J8GBX8"/>
<dbReference type="EMBL" id="JABSNO010000020">
    <property type="protein sequence ID" value="NRS93389.1"/>
    <property type="molecule type" value="Genomic_DNA"/>
</dbReference>
<evidence type="ECO:0000256" key="7">
    <source>
        <dbReference type="RuleBase" id="RU366067"/>
    </source>
</evidence>
<dbReference type="SUPFAM" id="SSF50494">
    <property type="entry name" value="Trypsin-like serine proteases"/>
    <property type="match status" value="1"/>
</dbReference>
<proteinExistence type="inferred from homology"/>
<evidence type="ECO:0000256" key="4">
    <source>
        <dbReference type="ARBA" id="ARBA00022729"/>
    </source>
</evidence>
<keyword evidence="2 7" id="KW-0031">Aminopeptidase</keyword>
<feature type="region of interest" description="Disordered" evidence="8">
    <location>
        <begin position="710"/>
        <end position="735"/>
    </location>
</feature>
<sequence length="735" mass="83135">MKKILLLCTFLLSFVPMKADEGMWLLMFIKRLNGVDMQKEGLHLSPEEIYSVNNAALKDAIVSFGGFCTGEIVSDQGLVFTNHHCGYDAIASASTPEKNYLKDGFWAMKQSQEFNAEGLYVRFLVRMDDASQRINSKLNNKMSAEERAKVIAAETKAIQAENSENGKYTVVVRDFFNGNEFYFFVYQDYKDIRLVGAPPSSLGKYGGDTDNWEWPRHTADFSIFRVYADENGNPAEFSPKNIPLKPKHFLPVSLKGYKPGDFAMILGYPGRTNRYLTSFGINQMVNKDYPAWVKASKLSMDVMKKYMDRGEATRLNYASQYANVANYWKNRQGTIDAVIQNGTIANKQNQEFEYKKWALQSGNEEYAYILDDIDAYYKQTSDRNVERMYSSNVQRNAKYIMTAYQLGSLLKTYAAQDMQARLAMKPRVEEALKGVYENFDSELEGEMLNSLVNLYQKNVTKDVGSPTLMNVNAGSLSILAQSSIFANKASVTNFILNPDRLKLDADPLYKMANSYVEDARLSGERFAIIDANFAKNNRIFLAGLMKSQPDKKFYPDANSTMRLTYGTVDTLPKRDDRNYDGISENYYTTMDGMVAKYKKGDEEFDLPTKVIDLNSAKDYGMYGDAAGYMPVNFLTNNDITGGNSGSPVIDGDGNLIGIAFDGNSEALSGDIVFEEAVQKTINVDVRYVLWVIDKYAGNKRLIKELKLITDENTPKEPKKKRVNTTDEKKSKRNRK</sequence>
<dbReference type="RefSeq" id="WP_173779953.1">
    <property type="nucleotide sequence ID" value="NZ_JABSNO010000020.1"/>
</dbReference>
<keyword evidence="3 7" id="KW-0645">Protease</keyword>
<comment type="caution">
    <text evidence="9">The sequence shown here is derived from an EMBL/GenBank/DDBJ whole genome shotgun (WGS) entry which is preliminary data.</text>
</comment>
<dbReference type="Gene3D" id="2.40.10.10">
    <property type="entry name" value="Trypsin-like serine proteases"/>
    <property type="match status" value="1"/>
</dbReference>
<comment type="similarity">
    <text evidence="1 7">Belongs to the peptidase S46 family.</text>
</comment>
<dbReference type="EC" id="3.4.14.-" evidence="7"/>
<evidence type="ECO:0000256" key="3">
    <source>
        <dbReference type="ARBA" id="ARBA00022670"/>
    </source>
</evidence>
<dbReference type="GO" id="GO:0070009">
    <property type="term" value="F:serine-type aminopeptidase activity"/>
    <property type="evidence" value="ECO:0007669"/>
    <property type="project" value="UniProtKB-UniRule"/>
</dbReference>
<dbReference type="Proteomes" id="UP000610746">
    <property type="component" value="Unassembled WGS sequence"/>
</dbReference>
<dbReference type="GO" id="GO:0043171">
    <property type="term" value="P:peptide catabolic process"/>
    <property type="evidence" value="ECO:0007669"/>
    <property type="project" value="UniProtKB-UniRule"/>
</dbReference>
<keyword evidence="10" id="KW-1185">Reference proteome</keyword>
<dbReference type="InterPro" id="IPR009003">
    <property type="entry name" value="Peptidase_S1_PA"/>
</dbReference>
<evidence type="ECO:0000313" key="10">
    <source>
        <dbReference type="Proteomes" id="UP000610746"/>
    </source>
</evidence>
<evidence type="ECO:0000256" key="8">
    <source>
        <dbReference type="SAM" id="MobiDB-lite"/>
    </source>
</evidence>
<dbReference type="PANTHER" id="PTHR38469">
    <property type="entry name" value="PERIPLASMIC PEPTIDASE SUBFAMILY S1B"/>
    <property type="match status" value="1"/>
</dbReference>
<reference evidence="9" key="1">
    <citation type="submission" date="2020-05" db="EMBL/GenBank/DDBJ databases">
        <title>Genomic Encyclopedia of Type Strains, Phase IV (KMG-V): Genome sequencing to study the core and pangenomes of soil and plant-associated prokaryotes.</title>
        <authorList>
            <person name="Whitman W."/>
        </authorList>
    </citation>
    <scope>NUCLEOTIDE SEQUENCE</scope>
    <source>
        <strain evidence="9">16F</strain>
    </source>
</reference>
<keyword evidence="5 7" id="KW-0378">Hydrolase</keyword>
<evidence type="ECO:0000256" key="5">
    <source>
        <dbReference type="ARBA" id="ARBA00022801"/>
    </source>
</evidence>
<organism evidence="9 10">
    <name type="scientific">Frigoriflavimonas asaccharolytica</name>
    <dbReference type="NCBI Taxonomy" id="2735899"/>
    <lineage>
        <taxon>Bacteria</taxon>
        <taxon>Pseudomonadati</taxon>
        <taxon>Bacteroidota</taxon>
        <taxon>Flavobacteriia</taxon>
        <taxon>Flavobacteriales</taxon>
        <taxon>Weeksellaceae</taxon>
        <taxon>Frigoriflavimonas</taxon>
    </lineage>
</organism>
<gene>
    <name evidence="9" type="ORF">HNQ03_002478</name>
</gene>
<evidence type="ECO:0000313" key="9">
    <source>
        <dbReference type="EMBL" id="NRS93389.1"/>
    </source>
</evidence>
<evidence type="ECO:0000256" key="2">
    <source>
        <dbReference type="ARBA" id="ARBA00022438"/>
    </source>
</evidence>
<dbReference type="InterPro" id="IPR043504">
    <property type="entry name" value="Peptidase_S1_PA_chymotrypsin"/>
</dbReference>
<keyword evidence="6 7" id="KW-0720">Serine protease</keyword>
<keyword evidence="4" id="KW-0732">Signal</keyword>
<dbReference type="InterPro" id="IPR019500">
    <property type="entry name" value="Pep_S46"/>
</dbReference>
<evidence type="ECO:0000256" key="6">
    <source>
        <dbReference type="ARBA" id="ARBA00022825"/>
    </source>
</evidence>
<dbReference type="PANTHER" id="PTHR38469:SF1">
    <property type="entry name" value="PERIPLASMIC PEPTIDASE SUBFAMILY S1B"/>
    <property type="match status" value="1"/>
</dbReference>
<comment type="function">
    <text evidence="7">Catalyzes the removal of dipeptides from the N-terminus of oligopeptides.</text>
</comment>
<dbReference type="Pfam" id="PF10459">
    <property type="entry name" value="Peptidase_S46"/>
    <property type="match status" value="1"/>
</dbReference>
<dbReference type="GO" id="GO:0006508">
    <property type="term" value="P:proteolysis"/>
    <property type="evidence" value="ECO:0007669"/>
    <property type="project" value="UniProtKB-KW"/>
</dbReference>
<evidence type="ECO:0000256" key="1">
    <source>
        <dbReference type="ARBA" id="ARBA00010491"/>
    </source>
</evidence>